<dbReference type="EMBL" id="KF534715">
    <property type="protein sequence ID" value="AGV99227.1"/>
    <property type="molecule type" value="Genomic_DNA"/>
</dbReference>
<evidence type="ECO:0000313" key="1">
    <source>
        <dbReference type="EMBL" id="AGV99227.1"/>
    </source>
</evidence>
<dbReference type="Proteomes" id="UP000019701">
    <property type="component" value="Segment"/>
</dbReference>
<proteinExistence type="predicted"/>
<dbReference type="RefSeq" id="YP_009021788.1">
    <property type="nucleotide sequence ID" value="NC_023865.1"/>
</dbReference>
<dbReference type="GeneID" id="18938739"/>
<keyword evidence="2" id="KW-1185">Reference proteome</keyword>
<gene>
    <name evidence="1" type="ORF">PM1_011</name>
</gene>
<sequence length="100" mass="11372">MDIKDLPKSVDNINLQVQKQQAYMDTLTSRFQDGQTEIEVYTEDPGVWTMVPLQAFWQLQQDKLIALMEYQGILNSAQTTLQVKLDEILTGVVVPPASKM</sequence>
<reference evidence="1 2" key="1">
    <citation type="journal article" date="2014" name="Arch. Virol.">
        <title>Complete genome sequence of the Pectobacterium carotovorum subsp. carotovorum virulent bacteriophage PM1.</title>
        <authorList>
            <person name="Lim J.A."/>
            <person name="Shin H."/>
            <person name="Lee D.H."/>
            <person name="Han S.W."/>
            <person name="Lee J.H."/>
            <person name="Ryu S."/>
            <person name="Heu S."/>
        </authorList>
    </citation>
    <scope>NUCLEOTIDE SEQUENCE [LARGE SCALE GENOMIC DNA]</scope>
</reference>
<protein>
    <submittedName>
        <fullName evidence="1">Uncharacterized protein</fullName>
    </submittedName>
</protein>
<accession>X2CRN1</accession>
<dbReference type="KEGG" id="vg:18938739"/>
<name>X2CRN1_9CAUD</name>
<evidence type="ECO:0000313" key="2">
    <source>
        <dbReference type="Proteomes" id="UP000019701"/>
    </source>
</evidence>
<organism evidence="1 2">
    <name type="scientific">Pectobacterium phage PM1</name>
    <dbReference type="NCBI Taxonomy" id="1399915"/>
    <lineage>
        <taxon>Viruses</taxon>
        <taxon>Duplodnaviria</taxon>
        <taxon>Heunggongvirae</taxon>
        <taxon>Uroviricota</taxon>
        <taxon>Caudoviricetes</taxon>
        <taxon>Chaseviridae</taxon>
        <taxon>Cleopatravirinae</taxon>
        <taxon>Suwonvirus</taxon>
        <taxon>Suwonvirus PM1</taxon>
    </lineage>
</organism>
<dbReference type="OrthoDB" id="39465at10239"/>